<evidence type="ECO:0000313" key="2">
    <source>
        <dbReference type="EMBL" id="RWR88546.1"/>
    </source>
</evidence>
<evidence type="ECO:0000313" key="3">
    <source>
        <dbReference type="Proteomes" id="UP000283530"/>
    </source>
</evidence>
<accession>A0A3S3NJ11</accession>
<evidence type="ECO:0000259" key="1">
    <source>
        <dbReference type="Pfam" id="PF04937"/>
    </source>
</evidence>
<gene>
    <name evidence="2" type="ORF">CKAN_01756700</name>
</gene>
<dbReference type="InterPro" id="IPR007021">
    <property type="entry name" value="DUF659"/>
</dbReference>
<organism evidence="2 3">
    <name type="scientific">Cinnamomum micranthum f. kanehirae</name>
    <dbReference type="NCBI Taxonomy" id="337451"/>
    <lineage>
        <taxon>Eukaryota</taxon>
        <taxon>Viridiplantae</taxon>
        <taxon>Streptophyta</taxon>
        <taxon>Embryophyta</taxon>
        <taxon>Tracheophyta</taxon>
        <taxon>Spermatophyta</taxon>
        <taxon>Magnoliopsida</taxon>
        <taxon>Magnoliidae</taxon>
        <taxon>Laurales</taxon>
        <taxon>Lauraceae</taxon>
        <taxon>Cinnamomum</taxon>
    </lineage>
</organism>
<protein>
    <recommendedName>
        <fullName evidence="1">DUF659 domain-containing protein</fullName>
    </recommendedName>
</protein>
<dbReference type="STRING" id="337451.A0A3S3NJ11"/>
<feature type="domain" description="DUF659" evidence="1">
    <location>
        <begin position="1"/>
        <end position="64"/>
    </location>
</feature>
<keyword evidence="3" id="KW-1185">Reference proteome</keyword>
<reference evidence="2 3" key="1">
    <citation type="journal article" date="2019" name="Nat. Plants">
        <title>Stout camphor tree genome fills gaps in understanding of flowering plant genome evolution.</title>
        <authorList>
            <person name="Chaw S.M."/>
            <person name="Liu Y.C."/>
            <person name="Wu Y.W."/>
            <person name="Wang H.Y."/>
            <person name="Lin C.I."/>
            <person name="Wu C.S."/>
            <person name="Ke H.M."/>
            <person name="Chang L.Y."/>
            <person name="Hsu C.Y."/>
            <person name="Yang H.T."/>
            <person name="Sudianto E."/>
            <person name="Hsu M.H."/>
            <person name="Wu K.P."/>
            <person name="Wang L.N."/>
            <person name="Leebens-Mack J.H."/>
            <person name="Tsai I.J."/>
        </authorList>
    </citation>
    <scope>NUCLEOTIDE SEQUENCE [LARGE SCALE GENOMIC DNA]</scope>
    <source>
        <strain evidence="3">cv. Chaw 1501</strain>
        <tissue evidence="2">Young leaves</tissue>
    </source>
</reference>
<proteinExistence type="predicted"/>
<dbReference type="EMBL" id="QPKB01000007">
    <property type="protein sequence ID" value="RWR88546.1"/>
    <property type="molecule type" value="Genomic_DNA"/>
</dbReference>
<dbReference type="OrthoDB" id="1937290at2759"/>
<dbReference type="Proteomes" id="UP000283530">
    <property type="component" value="Unassembled WGS sequence"/>
</dbReference>
<name>A0A3S3NJ11_9MAGN</name>
<dbReference type="AlphaFoldDB" id="A0A3S3NJ11"/>
<dbReference type="PANTHER" id="PTHR32166:SF81">
    <property type="entry name" value="OS06G0658400 PROTEIN"/>
    <property type="match status" value="1"/>
</dbReference>
<dbReference type="Pfam" id="PF04937">
    <property type="entry name" value="DUF659"/>
    <property type="match status" value="1"/>
</dbReference>
<sequence>MKDVEYVANLFLEAIKDVGESNVITNNASNYKVAGMIVEEKLPHIFWTPCVVHSLNLALKSICDPPEKLH</sequence>
<dbReference type="PANTHER" id="PTHR32166">
    <property type="entry name" value="OSJNBA0013A04.12 PROTEIN"/>
    <property type="match status" value="1"/>
</dbReference>
<comment type="caution">
    <text evidence="2">The sequence shown here is derived from an EMBL/GenBank/DDBJ whole genome shotgun (WGS) entry which is preliminary data.</text>
</comment>